<reference evidence="1" key="1">
    <citation type="submission" date="2019-10" db="EMBL/GenBank/DDBJ databases">
        <authorList>
            <person name="Soares A.E.R."/>
            <person name="Aleixo A."/>
            <person name="Schneider P."/>
            <person name="Miyaki C.Y."/>
            <person name="Schneider M.P."/>
            <person name="Mello C."/>
            <person name="Vasconcelos A.T.R."/>
        </authorList>
    </citation>
    <scope>NUCLEOTIDE SEQUENCE</scope>
    <source>
        <tissue evidence="1">Muscle</tissue>
    </source>
</reference>
<dbReference type="Proteomes" id="UP001145742">
    <property type="component" value="Unassembled WGS sequence"/>
</dbReference>
<proteinExistence type="predicted"/>
<organism evidence="1 2">
    <name type="scientific">Willisornis vidua</name>
    <name type="common">Xingu scale-backed antbird</name>
    <dbReference type="NCBI Taxonomy" id="1566151"/>
    <lineage>
        <taxon>Eukaryota</taxon>
        <taxon>Metazoa</taxon>
        <taxon>Chordata</taxon>
        <taxon>Craniata</taxon>
        <taxon>Vertebrata</taxon>
        <taxon>Euteleostomi</taxon>
        <taxon>Archelosauria</taxon>
        <taxon>Archosauria</taxon>
        <taxon>Dinosauria</taxon>
        <taxon>Saurischia</taxon>
        <taxon>Theropoda</taxon>
        <taxon>Coelurosauria</taxon>
        <taxon>Aves</taxon>
        <taxon>Neognathae</taxon>
        <taxon>Neoaves</taxon>
        <taxon>Telluraves</taxon>
        <taxon>Australaves</taxon>
        <taxon>Passeriformes</taxon>
        <taxon>Thamnophilidae</taxon>
        <taxon>Willisornis</taxon>
    </lineage>
</organism>
<gene>
    <name evidence="1" type="ORF">WISP_145723</name>
</gene>
<dbReference type="EMBL" id="WHWB01034772">
    <property type="protein sequence ID" value="KAJ7404421.1"/>
    <property type="molecule type" value="Genomic_DNA"/>
</dbReference>
<evidence type="ECO:0000313" key="2">
    <source>
        <dbReference type="Proteomes" id="UP001145742"/>
    </source>
</evidence>
<accession>A0ABQ9CNH6</accession>
<comment type="caution">
    <text evidence="1">The sequence shown here is derived from an EMBL/GenBank/DDBJ whole genome shotgun (WGS) entry which is preliminary data.</text>
</comment>
<protein>
    <submittedName>
        <fullName evidence="1">Uncharacterized protein</fullName>
    </submittedName>
</protein>
<evidence type="ECO:0000313" key="1">
    <source>
        <dbReference type="EMBL" id="KAJ7404421.1"/>
    </source>
</evidence>
<name>A0ABQ9CNH6_9PASS</name>
<keyword evidence="2" id="KW-1185">Reference proteome</keyword>
<sequence>MGLRQPGKVCCVPMAMDDEGGEQRLLGWGKKQGFAPSGELLKTITRSSYAGDNEHHHIFPHVLQDTDNLDPLERIGVDMTSA</sequence>